<dbReference type="HOGENOM" id="CLU_537233_0_0_0"/>
<dbReference type="OrthoDB" id="104407at2"/>
<keyword evidence="4" id="KW-1185">Reference proteome</keyword>
<sequence>MKLHSILPLFLVALPLAAQVSSSSSSSTPTETRRVEAAGSAITLDTSEALFDIAAGLNACGYDADLEHSLPVRAEIRREMDETLGNSGPARASRDALCTYVNSHKLNGALNLAQYVSLALYTTQPPELTAAVGEAEMPPDSLQVINVLPLLRTFSEQMDLHVLWIKHRTEYEAAVSRVHDPLTKMILSANIYLRQPVSSYDGRRFVILLEPLLSPSATNARIYGADQFVVTSPSTENTPLDPGGVHMDEVRHSYLHYEIEPLVYARAASTERLLPLLKSVQDAPLEYIYKTDIVALVAECLIKAVEARTIDVGFPQPKKPVNPKSRQEIDHYNLDIIDYEKRAEIVRRGLVKTDMRQGWILVQYLYEKLTQMDSAGISLKEDIGEMVYGMDVQHEVNVAKQIQFFAEGSHELLSRGRGPRGPQPKLAGLDLAEQKLFLRDAPAAQALAKAELEKDPKSGRAMYILARVDLLQRDPEAAVDHLHAVVSLSKDPHTVAWAHVYLGRLYDTLPDREQAVAEYKAALATHDAHTDTHTAAEDGLKKPFATPKIDANAPAADDDKEPLDPTGKKQKEAYQPTPH</sequence>
<dbReference type="Gene3D" id="1.25.40.10">
    <property type="entry name" value="Tetratricopeptide repeat domain"/>
    <property type="match status" value="1"/>
</dbReference>
<feature type="compositionally biased region" description="Basic and acidic residues" evidence="1">
    <location>
        <begin position="527"/>
        <end position="541"/>
    </location>
</feature>
<dbReference type="AlphaFoldDB" id="E8UYW8"/>
<evidence type="ECO:0000256" key="1">
    <source>
        <dbReference type="SAM" id="MobiDB-lite"/>
    </source>
</evidence>
<organism evidence="3 4">
    <name type="scientific">Terriglobus saanensis (strain ATCC BAA-1853 / DSM 23119 / SP1PR4)</name>
    <dbReference type="NCBI Taxonomy" id="401053"/>
    <lineage>
        <taxon>Bacteria</taxon>
        <taxon>Pseudomonadati</taxon>
        <taxon>Acidobacteriota</taxon>
        <taxon>Terriglobia</taxon>
        <taxon>Terriglobales</taxon>
        <taxon>Acidobacteriaceae</taxon>
        <taxon>Terriglobus</taxon>
    </lineage>
</organism>
<dbReference type="InterPro" id="IPR011990">
    <property type="entry name" value="TPR-like_helical_dom_sf"/>
</dbReference>
<accession>E8UYW8</accession>
<feature type="chain" id="PRO_5003232843" evidence="2">
    <location>
        <begin position="19"/>
        <end position="579"/>
    </location>
</feature>
<feature type="compositionally biased region" description="Basic and acidic residues" evidence="1">
    <location>
        <begin position="562"/>
        <end position="572"/>
    </location>
</feature>
<protein>
    <submittedName>
        <fullName evidence="3">Uncharacterized protein</fullName>
    </submittedName>
</protein>
<dbReference type="RefSeq" id="WP_013570064.1">
    <property type="nucleotide sequence ID" value="NC_014963.1"/>
</dbReference>
<dbReference type="KEGG" id="tsa:AciPR4_3581"/>
<dbReference type="eggNOG" id="COG0457">
    <property type="taxonomic scope" value="Bacteria"/>
</dbReference>
<feature type="signal peptide" evidence="2">
    <location>
        <begin position="1"/>
        <end position="18"/>
    </location>
</feature>
<proteinExistence type="predicted"/>
<evidence type="ECO:0000313" key="4">
    <source>
        <dbReference type="Proteomes" id="UP000006844"/>
    </source>
</evidence>
<feature type="region of interest" description="Disordered" evidence="1">
    <location>
        <begin position="527"/>
        <end position="579"/>
    </location>
</feature>
<dbReference type="EMBL" id="CP002467">
    <property type="protein sequence ID" value="ADV84334.1"/>
    <property type="molecule type" value="Genomic_DNA"/>
</dbReference>
<reference evidence="3 4" key="1">
    <citation type="journal article" date="2012" name="Stand. Genomic Sci.">
        <title>Complete genome sequence of Terriglobus saanensis type strain SP1PR4(T), an Acidobacteria from tundra soil.</title>
        <authorList>
            <person name="Rawat S.R."/>
            <person name="Mannisto M.K."/>
            <person name="Starovoytov V."/>
            <person name="Goodwin L."/>
            <person name="Nolan M."/>
            <person name="Hauser L."/>
            <person name="Land M."/>
            <person name="Davenport K.W."/>
            <person name="Woyke T."/>
            <person name="Haggblom M.M."/>
        </authorList>
    </citation>
    <scope>NUCLEOTIDE SEQUENCE</scope>
    <source>
        <strain evidence="4">ATCC BAA-1853 / DSM 23119 / SP1PR4</strain>
    </source>
</reference>
<dbReference type="STRING" id="401053.AciPR4_3581"/>
<evidence type="ECO:0000313" key="3">
    <source>
        <dbReference type="EMBL" id="ADV84334.1"/>
    </source>
</evidence>
<gene>
    <name evidence="3" type="ordered locus">AciPR4_3581</name>
</gene>
<evidence type="ECO:0000256" key="2">
    <source>
        <dbReference type="SAM" id="SignalP"/>
    </source>
</evidence>
<dbReference type="Proteomes" id="UP000006844">
    <property type="component" value="Chromosome"/>
</dbReference>
<dbReference type="SUPFAM" id="SSF48452">
    <property type="entry name" value="TPR-like"/>
    <property type="match status" value="1"/>
</dbReference>
<keyword evidence="2" id="KW-0732">Signal</keyword>
<name>E8UYW8_TERSS</name>